<protein>
    <submittedName>
        <fullName evidence="1">NAD(P)/FAD-dependent oxidoreductase</fullName>
    </submittedName>
</protein>
<dbReference type="SUPFAM" id="SSF51905">
    <property type="entry name" value="FAD/NAD(P)-binding domain"/>
    <property type="match status" value="1"/>
</dbReference>
<name>A0A411YLL9_9ACTN</name>
<dbReference type="EMBL" id="CP036402">
    <property type="protein sequence ID" value="QBI22077.1"/>
    <property type="molecule type" value="Genomic_DNA"/>
</dbReference>
<evidence type="ECO:0000313" key="1">
    <source>
        <dbReference type="EMBL" id="QBI22077.1"/>
    </source>
</evidence>
<dbReference type="InterPro" id="IPR036188">
    <property type="entry name" value="FAD/NAD-bd_sf"/>
</dbReference>
<dbReference type="OrthoDB" id="9774675at2"/>
<dbReference type="PANTHER" id="PTHR10668:SF103">
    <property type="entry name" value="PYRIDINE NUCLEOTIDE-DISULFIDE OXIDOREDUCTASE DOMAIN-CONTAINING PROTEIN 2"/>
    <property type="match status" value="1"/>
</dbReference>
<dbReference type="Gene3D" id="3.90.660.50">
    <property type="match status" value="1"/>
</dbReference>
<dbReference type="PANTHER" id="PTHR10668">
    <property type="entry name" value="PHYTOENE DEHYDROGENASE"/>
    <property type="match status" value="1"/>
</dbReference>
<sequence>MRDVVVVGAGHNALVAACYLARDGLDVEVIESRDVVGGAVSTVERFPGYHMDVGSSAHIMVRHTGIDTDLRLDECGLEYQDLDPWGFAPFGDDALTFWGDLGRTCDNIARMCGDRDAEAYRAFVEDWGDRNERVFAAFQEPPTARHLGRHLWGIGRSTGLGGLDLSRQFLAPGDHLLDSTFVDERLKTALAWMGAQSGPPTHEVGTADLIGWSALLHRRPPGHPRGGSGMLSVALAERLRRLGGTVRLGDGATAIEVRGGRADAVRTGTDDRIPTRAVLAGCHVLTTLDLLGDAVPAAEQERLTRGMRVGNGIGMIVRLATRDLPRYPGGPGDGGEHRALQLLAPDRASLRRAYGEFTSGHPPTDPPALAMTFSAFDDTLAPPGRHNVSVWGQWHPYELAGGQSWDAIGQREGEKLVAAVDRAAPGFAGEVEAMHVQTPLDLERELGLWRGQVMHLEMGLDQMFTWRPAPQLAQYRGPVDGLYLTGASTHPGGGVFGASGRSAARAVLRDRRPRRWDPRRWGPR</sequence>
<organism evidence="1 2">
    <name type="scientific">Egibacter rhizosphaerae</name>
    <dbReference type="NCBI Taxonomy" id="1670831"/>
    <lineage>
        <taxon>Bacteria</taxon>
        <taxon>Bacillati</taxon>
        <taxon>Actinomycetota</taxon>
        <taxon>Nitriliruptoria</taxon>
        <taxon>Egibacterales</taxon>
        <taxon>Egibacteraceae</taxon>
        <taxon>Egibacter</taxon>
    </lineage>
</organism>
<accession>A0A411YLL9</accession>
<dbReference type="AlphaFoldDB" id="A0A411YLL9"/>
<dbReference type="Gene3D" id="3.50.50.60">
    <property type="entry name" value="FAD/NAD(P)-binding domain"/>
    <property type="match status" value="2"/>
</dbReference>
<dbReference type="PROSITE" id="PS51257">
    <property type="entry name" value="PROKAR_LIPOPROTEIN"/>
    <property type="match status" value="1"/>
</dbReference>
<evidence type="ECO:0000313" key="2">
    <source>
        <dbReference type="Proteomes" id="UP000291469"/>
    </source>
</evidence>
<keyword evidence="2" id="KW-1185">Reference proteome</keyword>
<proteinExistence type="predicted"/>
<dbReference type="Pfam" id="PF13450">
    <property type="entry name" value="NAD_binding_8"/>
    <property type="match status" value="1"/>
</dbReference>
<dbReference type="KEGG" id="erz:ER308_16520"/>
<reference evidence="1 2" key="1">
    <citation type="submission" date="2019-01" db="EMBL/GenBank/DDBJ databases">
        <title>Egibacter rhizosphaerae EGI 80759T.</title>
        <authorList>
            <person name="Chen D.-D."/>
            <person name="Tian Y."/>
            <person name="Jiao J.-Y."/>
            <person name="Zhang X.-T."/>
            <person name="Zhang Y.-G."/>
            <person name="Zhang Y."/>
            <person name="Xiao M."/>
            <person name="Shu W.-S."/>
            <person name="Li W.-J."/>
        </authorList>
    </citation>
    <scope>NUCLEOTIDE SEQUENCE [LARGE SCALE GENOMIC DNA]</scope>
    <source>
        <strain evidence="1 2">EGI 80759</strain>
    </source>
</reference>
<gene>
    <name evidence="1" type="ORF">ER308_16520</name>
</gene>
<dbReference type="GO" id="GO:0005829">
    <property type="term" value="C:cytosol"/>
    <property type="evidence" value="ECO:0007669"/>
    <property type="project" value="TreeGrafter"/>
</dbReference>
<dbReference type="Proteomes" id="UP000291469">
    <property type="component" value="Chromosome"/>
</dbReference>